<keyword evidence="1" id="KW-0472">Membrane</keyword>
<feature type="transmembrane region" description="Helical" evidence="1">
    <location>
        <begin position="42"/>
        <end position="62"/>
    </location>
</feature>
<organism evidence="2 3">
    <name type="scientific">Herbaspirillum robiniae</name>
    <dbReference type="NCBI Taxonomy" id="2014887"/>
    <lineage>
        <taxon>Bacteria</taxon>
        <taxon>Pseudomonadati</taxon>
        <taxon>Pseudomonadota</taxon>
        <taxon>Betaproteobacteria</taxon>
        <taxon>Burkholderiales</taxon>
        <taxon>Oxalobacteraceae</taxon>
        <taxon>Herbaspirillum</taxon>
    </lineage>
</organism>
<accession>A0ABX2LTV2</accession>
<name>A0ABX2LTV2_9BURK</name>
<evidence type="ECO:0000313" key="3">
    <source>
        <dbReference type="Proteomes" id="UP000536746"/>
    </source>
</evidence>
<sequence length="64" mass="6966">MSRLDKNKESIIGVKLCVCRMAHLLSRAAIKSEKETVMSGAIVFALEMGVVAIIAIAVYMVVKK</sequence>
<evidence type="ECO:0000256" key="1">
    <source>
        <dbReference type="SAM" id="Phobius"/>
    </source>
</evidence>
<gene>
    <name evidence="2" type="ORF">HNO84_09725</name>
</gene>
<dbReference type="RefSeq" id="WP_165774401.1">
    <property type="nucleotide sequence ID" value="NZ_CP018845.1"/>
</dbReference>
<keyword evidence="3" id="KW-1185">Reference proteome</keyword>
<dbReference type="Proteomes" id="UP000536746">
    <property type="component" value="Unassembled WGS sequence"/>
</dbReference>
<proteinExistence type="predicted"/>
<protein>
    <submittedName>
        <fullName evidence="2">Uncharacterized protein</fullName>
    </submittedName>
</protein>
<dbReference type="EMBL" id="JABFMT010000007">
    <property type="protein sequence ID" value="NUU01879.1"/>
    <property type="molecule type" value="Genomic_DNA"/>
</dbReference>
<evidence type="ECO:0000313" key="2">
    <source>
        <dbReference type="EMBL" id="NUU01879.1"/>
    </source>
</evidence>
<keyword evidence="1" id="KW-0812">Transmembrane</keyword>
<keyword evidence="1" id="KW-1133">Transmembrane helix</keyword>
<comment type="caution">
    <text evidence="2">The sequence shown here is derived from an EMBL/GenBank/DDBJ whole genome shotgun (WGS) entry which is preliminary data.</text>
</comment>
<reference evidence="2 3" key="1">
    <citation type="journal article" date="2020" name="Front. Plant Sci.">
        <title>Isolation of Rhizosphere Bacteria That Improve Quality and Water Stress Tolerance in Greenhouse Ornamentals.</title>
        <authorList>
            <person name="Nordstedt N.P."/>
            <person name="Jones M.L."/>
        </authorList>
    </citation>
    <scope>NUCLEOTIDE SEQUENCE [LARGE SCALE GENOMIC DNA]</scope>
    <source>
        <strain evidence="2 3">C6C2</strain>
    </source>
</reference>